<proteinExistence type="predicted"/>
<protein>
    <recommendedName>
        <fullName evidence="2">CAAX prenyl protease 2/Lysostaphin resistance protein A-like domain-containing protein</fullName>
    </recommendedName>
</protein>
<sequence length="264" mass="30149">MLDKNQGNTNIKSIEQYSLWKILLIWALATVPMGLLAWVIYPTLEPRMKMESGIFLWILMIIGLMWQVALSFIILYREHGTLRPSAIRYRTWRQHPRDPKTGQPRAILWLWLIPGLAVSAVLAIVVGSEIQKAWTSVIPFFSVPPGYDLQDLTNTPGKWVGAWFLIGLVLVHIVGNYLYGEEFLFRSILLPKMKGVFGKWDWLANAVLFGLYHVSKPWGIPSSILTGIVYAYPSRRFRSTWFGVIIHGADGLFFLFIMISLVLG</sequence>
<dbReference type="Pfam" id="PF02517">
    <property type="entry name" value="Rce1-like"/>
    <property type="match status" value="1"/>
</dbReference>
<dbReference type="GO" id="GO:0080120">
    <property type="term" value="P:CAAX-box protein maturation"/>
    <property type="evidence" value="ECO:0007669"/>
    <property type="project" value="UniProtKB-ARBA"/>
</dbReference>
<feature type="transmembrane region" description="Helical" evidence="1">
    <location>
        <begin position="159"/>
        <end position="179"/>
    </location>
</feature>
<evidence type="ECO:0000256" key="1">
    <source>
        <dbReference type="SAM" id="Phobius"/>
    </source>
</evidence>
<organism evidence="3">
    <name type="scientific">marine sediment metagenome</name>
    <dbReference type="NCBI Taxonomy" id="412755"/>
    <lineage>
        <taxon>unclassified sequences</taxon>
        <taxon>metagenomes</taxon>
        <taxon>ecological metagenomes</taxon>
    </lineage>
</organism>
<dbReference type="InterPro" id="IPR003675">
    <property type="entry name" value="Rce1/LyrA-like_dom"/>
</dbReference>
<keyword evidence="1" id="KW-0812">Transmembrane</keyword>
<keyword evidence="1" id="KW-0472">Membrane</keyword>
<feature type="transmembrane region" description="Helical" evidence="1">
    <location>
        <begin position="240"/>
        <end position="263"/>
    </location>
</feature>
<evidence type="ECO:0000259" key="2">
    <source>
        <dbReference type="Pfam" id="PF02517"/>
    </source>
</evidence>
<dbReference type="AlphaFoldDB" id="A0A0F9AS07"/>
<feature type="non-terminal residue" evidence="3">
    <location>
        <position position="264"/>
    </location>
</feature>
<feature type="domain" description="CAAX prenyl protease 2/Lysostaphin resistance protein A-like" evidence="2">
    <location>
        <begin position="163"/>
        <end position="249"/>
    </location>
</feature>
<dbReference type="GO" id="GO:0004175">
    <property type="term" value="F:endopeptidase activity"/>
    <property type="evidence" value="ECO:0007669"/>
    <property type="project" value="UniProtKB-ARBA"/>
</dbReference>
<feature type="transmembrane region" description="Helical" evidence="1">
    <location>
        <begin position="106"/>
        <end position="126"/>
    </location>
</feature>
<accession>A0A0F9AS07</accession>
<comment type="caution">
    <text evidence="3">The sequence shown here is derived from an EMBL/GenBank/DDBJ whole genome shotgun (WGS) entry which is preliminary data.</text>
</comment>
<evidence type="ECO:0000313" key="3">
    <source>
        <dbReference type="EMBL" id="KKL12369.1"/>
    </source>
</evidence>
<keyword evidence="1" id="KW-1133">Transmembrane helix</keyword>
<feature type="transmembrane region" description="Helical" evidence="1">
    <location>
        <begin position="53"/>
        <end position="76"/>
    </location>
</feature>
<dbReference type="EMBL" id="LAZR01041285">
    <property type="protein sequence ID" value="KKL12369.1"/>
    <property type="molecule type" value="Genomic_DNA"/>
</dbReference>
<gene>
    <name evidence="3" type="ORF">LCGC14_2536440</name>
</gene>
<reference evidence="3" key="1">
    <citation type="journal article" date="2015" name="Nature">
        <title>Complex archaea that bridge the gap between prokaryotes and eukaryotes.</title>
        <authorList>
            <person name="Spang A."/>
            <person name="Saw J.H."/>
            <person name="Jorgensen S.L."/>
            <person name="Zaremba-Niedzwiedzka K."/>
            <person name="Martijn J."/>
            <person name="Lind A.E."/>
            <person name="van Eijk R."/>
            <person name="Schleper C."/>
            <person name="Guy L."/>
            <person name="Ettema T.J."/>
        </authorList>
    </citation>
    <scope>NUCLEOTIDE SEQUENCE</scope>
</reference>
<name>A0A0F9AS07_9ZZZZ</name>
<feature type="transmembrane region" description="Helical" evidence="1">
    <location>
        <begin position="20"/>
        <end position="41"/>
    </location>
</feature>